<evidence type="ECO:0000256" key="4">
    <source>
        <dbReference type="ARBA" id="ARBA00022989"/>
    </source>
</evidence>
<evidence type="ECO:0000256" key="1">
    <source>
        <dbReference type="ARBA" id="ARBA00004127"/>
    </source>
</evidence>
<dbReference type="GO" id="GO:0030026">
    <property type="term" value="P:intracellular manganese ion homeostasis"/>
    <property type="evidence" value="ECO:0007669"/>
    <property type="project" value="InterPro"/>
</dbReference>
<evidence type="ECO:0000313" key="9">
    <source>
        <dbReference type="Proteomes" id="UP000660729"/>
    </source>
</evidence>
<dbReference type="PANTHER" id="PTHR31851">
    <property type="entry name" value="FE(2+)/MN(2+) TRANSPORTER PCL1"/>
    <property type="match status" value="1"/>
</dbReference>
<evidence type="ECO:0000256" key="2">
    <source>
        <dbReference type="ARBA" id="ARBA00007049"/>
    </source>
</evidence>
<keyword evidence="9" id="KW-1185">Reference proteome</keyword>
<evidence type="ECO:0000256" key="5">
    <source>
        <dbReference type="ARBA" id="ARBA00023136"/>
    </source>
</evidence>
<feature type="region of interest" description="Disordered" evidence="6">
    <location>
        <begin position="45"/>
        <end position="68"/>
    </location>
</feature>
<dbReference type="InterPro" id="IPR008217">
    <property type="entry name" value="Ccc1_fam"/>
</dbReference>
<evidence type="ECO:0000256" key="3">
    <source>
        <dbReference type="ARBA" id="ARBA00022692"/>
    </source>
</evidence>
<evidence type="ECO:0000256" key="6">
    <source>
        <dbReference type="SAM" id="MobiDB-lite"/>
    </source>
</evidence>
<protein>
    <submittedName>
        <fullName evidence="8">Vacuolar iron transporter cccA</fullName>
    </submittedName>
</protein>
<dbReference type="CDD" id="cd02435">
    <property type="entry name" value="CCC1"/>
    <property type="match status" value="1"/>
</dbReference>
<comment type="caution">
    <text evidence="8">The sequence shown here is derived from an EMBL/GenBank/DDBJ whole genome shotgun (WGS) entry which is preliminary data.</text>
</comment>
<keyword evidence="3 7" id="KW-0812">Transmembrane</keyword>
<name>A0A8H6RDW1_9PEZI</name>
<comment type="subcellular location">
    <subcellularLocation>
        <location evidence="1">Endomembrane system</location>
        <topology evidence="1">Multi-pass membrane protein</topology>
    </subcellularLocation>
</comment>
<dbReference type="GO" id="GO:0005384">
    <property type="term" value="F:manganese ion transmembrane transporter activity"/>
    <property type="evidence" value="ECO:0007669"/>
    <property type="project" value="InterPro"/>
</dbReference>
<dbReference type="AlphaFoldDB" id="A0A8H6RDW1"/>
<feature type="transmembrane region" description="Helical" evidence="7">
    <location>
        <begin position="213"/>
        <end position="234"/>
    </location>
</feature>
<keyword evidence="5 7" id="KW-0472">Membrane</keyword>
<reference evidence="8" key="1">
    <citation type="submission" date="2020-04" db="EMBL/GenBank/DDBJ databases">
        <title>Draft genome resource of the tomato pathogen Pseudocercospora fuligena.</title>
        <authorList>
            <person name="Zaccaron A."/>
        </authorList>
    </citation>
    <scope>NUCLEOTIDE SEQUENCE</scope>
    <source>
        <strain evidence="8">PF001</strain>
    </source>
</reference>
<dbReference type="OrthoDB" id="73465at2759"/>
<sequence>MEKQRWPTAPCEAYSRPSSREKCNSTISWIANIFNRSPKAIKEKRQRLLRRRSSSSASSDLESQDSDYDNASKIQATSSRLRARIISDAIIGLSDGLTVPFALTAGLSALGNTKVVIFAGLAELTAGSISMGLGGYLAAKSEEDSYSATLASTRRTVARSSSDAMASVKEVFEPYELPDSLTDELAENLVRSPNLVQFLMHFQHSQPEETASRAVMCALTIACGYFLGGFLPLIPNFLVQRDEVQLALWWSFMVMAFSLFAFGYGKTCFVSGWAGQGNLWLGVKGGVQMLLVGSIAALSAMGFVRFFDSWDSGQ</sequence>
<feature type="transmembrane region" description="Helical" evidence="7">
    <location>
        <begin position="246"/>
        <end position="265"/>
    </location>
</feature>
<comment type="similarity">
    <text evidence="2">Belongs to the CCC1 family.</text>
</comment>
<evidence type="ECO:0000313" key="8">
    <source>
        <dbReference type="EMBL" id="KAF7188837.1"/>
    </source>
</evidence>
<proteinExistence type="inferred from homology"/>
<dbReference type="GO" id="GO:0012505">
    <property type="term" value="C:endomembrane system"/>
    <property type="evidence" value="ECO:0007669"/>
    <property type="project" value="UniProtKB-SubCell"/>
</dbReference>
<feature type="transmembrane region" description="Helical" evidence="7">
    <location>
        <begin position="285"/>
        <end position="307"/>
    </location>
</feature>
<dbReference type="EMBL" id="JABCIY010000204">
    <property type="protein sequence ID" value="KAF7188837.1"/>
    <property type="molecule type" value="Genomic_DNA"/>
</dbReference>
<organism evidence="8 9">
    <name type="scientific">Pseudocercospora fuligena</name>
    <dbReference type="NCBI Taxonomy" id="685502"/>
    <lineage>
        <taxon>Eukaryota</taxon>
        <taxon>Fungi</taxon>
        <taxon>Dikarya</taxon>
        <taxon>Ascomycota</taxon>
        <taxon>Pezizomycotina</taxon>
        <taxon>Dothideomycetes</taxon>
        <taxon>Dothideomycetidae</taxon>
        <taxon>Mycosphaerellales</taxon>
        <taxon>Mycosphaerellaceae</taxon>
        <taxon>Pseudocercospora</taxon>
    </lineage>
</organism>
<accession>A0A8H6RDW1</accession>
<dbReference type="Pfam" id="PF01988">
    <property type="entry name" value="VIT1"/>
    <property type="match status" value="1"/>
</dbReference>
<gene>
    <name evidence="8" type="ORF">HII31_09760</name>
</gene>
<dbReference type="Proteomes" id="UP000660729">
    <property type="component" value="Unassembled WGS sequence"/>
</dbReference>
<keyword evidence="4 7" id="KW-1133">Transmembrane helix</keyword>
<evidence type="ECO:0000256" key="7">
    <source>
        <dbReference type="SAM" id="Phobius"/>
    </source>
</evidence>